<accession>A0AC60PB87</accession>
<proteinExistence type="predicted"/>
<comment type="caution">
    <text evidence="1">The sequence shown here is derived from an EMBL/GenBank/DDBJ whole genome shotgun (WGS) entry which is preliminary data.</text>
</comment>
<dbReference type="Proteomes" id="UP000805193">
    <property type="component" value="Unassembled WGS sequence"/>
</dbReference>
<evidence type="ECO:0000313" key="1">
    <source>
        <dbReference type="EMBL" id="KAG0416849.1"/>
    </source>
</evidence>
<keyword evidence="2" id="KW-1185">Reference proteome</keyword>
<sequence length="91" mass="9759">MSSLCFVCQLPILSHQTWGTWPHHQDTDSDDEDEPQDDDEEGEKCPGADAGQGDAAAAQTSASKKPPGFGTPEEKSSGDAALRQVLWAVQF</sequence>
<evidence type="ECO:0000313" key="2">
    <source>
        <dbReference type="Proteomes" id="UP000805193"/>
    </source>
</evidence>
<protein>
    <submittedName>
        <fullName evidence="1">Uncharacterized protein</fullName>
    </submittedName>
</protein>
<feature type="non-terminal residue" evidence="1">
    <location>
        <position position="91"/>
    </location>
</feature>
<name>A0AC60PB87_IXOPE</name>
<organism evidence="1 2">
    <name type="scientific">Ixodes persulcatus</name>
    <name type="common">Taiga tick</name>
    <dbReference type="NCBI Taxonomy" id="34615"/>
    <lineage>
        <taxon>Eukaryota</taxon>
        <taxon>Metazoa</taxon>
        <taxon>Ecdysozoa</taxon>
        <taxon>Arthropoda</taxon>
        <taxon>Chelicerata</taxon>
        <taxon>Arachnida</taxon>
        <taxon>Acari</taxon>
        <taxon>Parasitiformes</taxon>
        <taxon>Ixodida</taxon>
        <taxon>Ixodoidea</taxon>
        <taxon>Ixodidae</taxon>
        <taxon>Ixodinae</taxon>
        <taxon>Ixodes</taxon>
    </lineage>
</organism>
<dbReference type="EMBL" id="JABSTQ010010911">
    <property type="protein sequence ID" value="KAG0416849.1"/>
    <property type="molecule type" value="Genomic_DNA"/>
</dbReference>
<reference evidence="1 2" key="1">
    <citation type="journal article" date="2020" name="Cell">
        <title>Large-Scale Comparative Analyses of Tick Genomes Elucidate Their Genetic Diversity and Vector Capacities.</title>
        <authorList>
            <consortium name="Tick Genome and Microbiome Consortium (TIGMIC)"/>
            <person name="Jia N."/>
            <person name="Wang J."/>
            <person name="Shi W."/>
            <person name="Du L."/>
            <person name="Sun Y."/>
            <person name="Zhan W."/>
            <person name="Jiang J.F."/>
            <person name="Wang Q."/>
            <person name="Zhang B."/>
            <person name="Ji P."/>
            <person name="Bell-Sakyi L."/>
            <person name="Cui X.M."/>
            <person name="Yuan T.T."/>
            <person name="Jiang B.G."/>
            <person name="Yang W.F."/>
            <person name="Lam T.T."/>
            <person name="Chang Q.C."/>
            <person name="Ding S.J."/>
            <person name="Wang X.J."/>
            <person name="Zhu J.G."/>
            <person name="Ruan X.D."/>
            <person name="Zhao L."/>
            <person name="Wei J.T."/>
            <person name="Ye R.Z."/>
            <person name="Que T.C."/>
            <person name="Du C.H."/>
            <person name="Zhou Y.H."/>
            <person name="Cheng J.X."/>
            <person name="Dai P.F."/>
            <person name="Guo W.B."/>
            <person name="Han X.H."/>
            <person name="Huang E.J."/>
            <person name="Li L.F."/>
            <person name="Wei W."/>
            <person name="Gao Y.C."/>
            <person name="Liu J.Z."/>
            <person name="Shao H.Z."/>
            <person name="Wang X."/>
            <person name="Wang C.C."/>
            <person name="Yang T.C."/>
            <person name="Huo Q.B."/>
            <person name="Li W."/>
            <person name="Chen H.Y."/>
            <person name="Chen S.E."/>
            <person name="Zhou L.G."/>
            <person name="Ni X.B."/>
            <person name="Tian J.H."/>
            <person name="Sheng Y."/>
            <person name="Liu T."/>
            <person name="Pan Y.S."/>
            <person name="Xia L.Y."/>
            <person name="Li J."/>
            <person name="Zhao F."/>
            <person name="Cao W.C."/>
        </authorList>
    </citation>
    <scope>NUCLEOTIDE SEQUENCE [LARGE SCALE GENOMIC DNA]</scope>
    <source>
        <strain evidence="1">Iper-2018</strain>
    </source>
</reference>
<gene>
    <name evidence="1" type="ORF">HPB47_006076</name>
</gene>